<organism evidence="2 3">
    <name type="scientific">Zea mays</name>
    <name type="common">Maize</name>
    <dbReference type="NCBI Taxonomy" id="4577"/>
    <lineage>
        <taxon>Eukaryota</taxon>
        <taxon>Viridiplantae</taxon>
        <taxon>Streptophyta</taxon>
        <taxon>Embryophyta</taxon>
        <taxon>Tracheophyta</taxon>
        <taxon>Spermatophyta</taxon>
        <taxon>Magnoliopsida</taxon>
        <taxon>Liliopsida</taxon>
        <taxon>Poales</taxon>
        <taxon>Poaceae</taxon>
        <taxon>PACMAD clade</taxon>
        <taxon>Panicoideae</taxon>
        <taxon>Andropogonodae</taxon>
        <taxon>Andropogoneae</taxon>
        <taxon>Tripsacinae</taxon>
        <taxon>Zea</taxon>
    </lineage>
</organism>
<evidence type="ECO:0000313" key="3">
    <source>
        <dbReference type="Proteomes" id="UP000007305"/>
    </source>
</evidence>
<dbReference type="Proteomes" id="UP000007305">
    <property type="component" value="Chromosome 7"/>
</dbReference>
<reference evidence="2" key="2">
    <citation type="submission" date="2019-07" db="EMBL/GenBank/DDBJ databases">
        <authorList>
            <person name="Seetharam A."/>
            <person name="Woodhouse M."/>
            <person name="Cannon E."/>
        </authorList>
    </citation>
    <scope>NUCLEOTIDE SEQUENCE [LARGE SCALE GENOMIC DNA]</scope>
    <source>
        <strain evidence="2">cv. B73</strain>
    </source>
</reference>
<dbReference type="Gramene" id="Zm00001eb319750_T001">
    <property type="protein sequence ID" value="Zm00001eb319750_P001"/>
    <property type="gene ID" value="Zm00001eb319750"/>
</dbReference>
<sequence length="129" mass="13486">MERGIKGVKTAPLKSKETDAGLRYLGCSDAVMMLGRWQGVRQPVSGAGAARRGWLGAGARLAAGVRSVGPSAGEGERLQGRSVPGPGAGGTARCDARDAKSQPVTALLLYKPRRLLLFRGKAYLGEPVR</sequence>
<dbReference type="EnsemblPlants" id="Zm00001eb319750_T001">
    <property type="protein sequence ID" value="Zm00001eb319750_P001"/>
    <property type="gene ID" value="Zm00001eb319750"/>
</dbReference>
<dbReference type="InParanoid" id="A0A804QB88"/>
<reference evidence="2" key="3">
    <citation type="submission" date="2021-05" db="UniProtKB">
        <authorList>
            <consortium name="EnsemblPlants"/>
        </authorList>
    </citation>
    <scope>IDENTIFICATION</scope>
    <source>
        <strain evidence="2">cv. B73</strain>
    </source>
</reference>
<evidence type="ECO:0000313" key="2">
    <source>
        <dbReference type="EnsemblPlants" id="Zm00001eb319750_P001"/>
    </source>
</evidence>
<dbReference type="AlphaFoldDB" id="A0A804QB88"/>
<name>A0A804QB88_MAIZE</name>
<reference evidence="3" key="1">
    <citation type="submission" date="2015-12" db="EMBL/GenBank/DDBJ databases">
        <title>Update maize B73 reference genome by single molecule sequencing technologies.</title>
        <authorList>
            <consortium name="Maize Genome Sequencing Project"/>
            <person name="Ware D."/>
        </authorList>
    </citation>
    <scope>NUCLEOTIDE SEQUENCE [LARGE SCALE GENOMIC DNA]</scope>
    <source>
        <strain evidence="3">cv. B73</strain>
    </source>
</reference>
<protein>
    <submittedName>
        <fullName evidence="2">Uncharacterized protein</fullName>
    </submittedName>
</protein>
<proteinExistence type="predicted"/>
<feature type="region of interest" description="Disordered" evidence="1">
    <location>
        <begin position="68"/>
        <end position="97"/>
    </location>
</feature>
<keyword evidence="3" id="KW-1185">Reference proteome</keyword>
<accession>A0A804QB88</accession>
<evidence type="ECO:0000256" key="1">
    <source>
        <dbReference type="SAM" id="MobiDB-lite"/>
    </source>
</evidence>